<dbReference type="RefSeq" id="WP_166143754.1">
    <property type="nucleotide sequence ID" value="NZ_JAANYN010000002.1"/>
</dbReference>
<name>A0ABX0H2X9_9BACT</name>
<proteinExistence type="predicted"/>
<dbReference type="Proteomes" id="UP000649799">
    <property type="component" value="Unassembled WGS sequence"/>
</dbReference>
<protein>
    <submittedName>
        <fullName evidence="3">ChaN family lipoprotein</fullName>
    </submittedName>
</protein>
<comment type="caution">
    <text evidence="3">The sequence shown here is derived from an EMBL/GenBank/DDBJ whole genome shotgun (WGS) entry which is preliminary data.</text>
</comment>
<gene>
    <name evidence="3" type="ORF">G9Q97_04945</name>
</gene>
<dbReference type="EMBL" id="JAANYN010000002">
    <property type="protein sequence ID" value="NHE56159.1"/>
    <property type="molecule type" value="Genomic_DNA"/>
</dbReference>
<feature type="domain" description="Haem-binding uptake Tiki superfamily ChaN" evidence="2">
    <location>
        <begin position="44"/>
        <end position="246"/>
    </location>
</feature>
<reference evidence="3 4" key="1">
    <citation type="submission" date="2020-03" db="EMBL/GenBank/DDBJ databases">
        <title>Cyclobacterium plantarum sp. nov., a marine bacterium isolated from a coastal-marine wetland.</title>
        <authorList>
            <person name="Sanchez-Porro C."/>
            <person name="Ventosa A."/>
            <person name="Amoozegar M."/>
        </authorList>
    </citation>
    <scope>NUCLEOTIDE SEQUENCE [LARGE SCALE GENOMIC DNA]</scope>
    <source>
        <strain evidence="3 4">GBPx2</strain>
    </source>
</reference>
<evidence type="ECO:0000313" key="4">
    <source>
        <dbReference type="Proteomes" id="UP000649799"/>
    </source>
</evidence>
<feature type="chain" id="PRO_5046914709" evidence="1">
    <location>
        <begin position="20"/>
        <end position="289"/>
    </location>
</feature>
<dbReference type="CDD" id="cd14727">
    <property type="entry name" value="ChanN-like"/>
    <property type="match status" value="1"/>
</dbReference>
<evidence type="ECO:0000256" key="1">
    <source>
        <dbReference type="SAM" id="SignalP"/>
    </source>
</evidence>
<keyword evidence="3" id="KW-0449">Lipoprotein</keyword>
<accession>A0ABX0H2X9</accession>
<feature type="signal peptide" evidence="1">
    <location>
        <begin position="1"/>
        <end position="19"/>
    </location>
</feature>
<keyword evidence="4" id="KW-1185">Reference proteome</keyword>
<dbReference type="SUPFAM" id="SSF159501">
    <property type="entry name" value="EreA/ChaN-like"/>
    <property type="match status" value="1"/>
</dbReference>
<dbReference type="InterPro" id="IPR007314">
    <property type="entry name" value="Cofac_haem-bd_dom"/>
</dbReference>
<organism evidence="3 4">
    <name type="scientific">Cyclobacterium plantarum</name>
    <dbReference type="NCBI Taxonomy" id="2716263"/>
    <lineage>
        <taxon>Bacteria</taxon>
        <taxon>Pseudomonadati</taxon>
        <taxon>Bacteroidota</taxon>
        <taxon>Cytophagia</taxon>
        <taxon>Cytophagales</taxon>
        <taxon>Cyclobacteriaceae</taxon>
        <taxon>Cyclobacterium</taxon>
    </lineage>
</organism>
<evidence type="ECO:0000259" key="2">
    <source>
        <dbReference type="Pfam" id="PF04187"/>
    </source>
</evidence>
<keyword evidence="1" id="KW-0732">Signal</keyword>
<dbReference type="Gene3D" id="3.40.50.11550">
    <property type="match status" value="1"/>
</dbReference>
<dbReference type="Pfam" id="PF04187">
    <property type="entry name" value="Cofac_haem_bdg"/>
    <property type="match status" value="1"/>
</dbReference>
<evidence type="ECO:0000313" key="3">
    <source>
        <dbReference type="EMBL" id="NHE56159.1"/>
    </source>
</evidence>
<sequence>MKKSIIILLTFIFPSLSFAQEDNNYPWKIIETSSGETTDIPAVLKAINEVQLLVFGEEHNDSIAHVVQEKLYRGMIEKYGDATLSLEMFERDVQLIMDEYLSGLISEDKLIEEGRAWSNYPDYAPLLYLAKEEGQAVLASNVPGRYANMVSRKGLGTLELLDRKAADYYSTFSLPKEDDPYLKKFNDAMGGHGQHMGPQYFHAQLLRDATMATSILQSWRKNRRIKILHLTGRFHSDEGLGTVNELKQRKKNLSIMTISSYPSQDFQNPDFKAIKPLADYIILTKPQEK</sequence>